<keyword evidence="1" id="KW-0472">Membrane</keyword>
<evidence type="ECO:0000313" key="2">
    <source>
        <dbReference type="EMBL" id="ANF33632.1"/>
    </source>
</evidence>
<dbReference type="EMBL" id="CP015629">
    <property type="protein sequence ID" value="ANF33632.1"/>
    <property type="molecule type" value="Genomic_DNA"/>
</dbReference>
<proteinExistence type="predicted"/>
<dbReference type="AlphaFoldDB" id="A0A172XAM8"/>
<sequence>MVTFFFHLILTNIIISFVVSFFVVFFGILRFGFLLVYLISFLGSVLFLFFIPLFYSDYYNRQVDVLFYLFPVIGSIVLISLLGFSERSKNDL</sequence>
<protein>
    <submittedName>
        <fullName evidence="2">Uncharacterized protein</fullName>
    </submittedName>
</protein>
<gene>
    <name evidence="2" type="ORF">A7978_00610</name>
</gene>
<feature type="transmembrane region" description="Helical" evidence="1">
    <location>
        <begin position="35"/>
        <end position="55"/>
    </location>
</feature>
<evidence type="ECO:0000313" key="3">
    <source>
        <dbReference type="Proteomes" id="UP000264231"/>
    </source>
</evidence>
<name>A0A172XAM8_BORTU</name>
<accession>A0A172XAM8</accession>
<keyword evidence="1" id="KW-1133">Transmembrane helix</keyword>
<feature type="transmembrane region" description="Helical" evidence="1">
    <location>
        <begin position="67"/>
        <end position="84"/>
    </location>
</feature>
<evidence type="ECO:0000256" key="1">
    <source>
        <dbReference type="SAM" id="Phobius"/>
    </source>
</evidence>
<dbReference type="RefSeq" id="WP_011772085.1">
    <property type="nucleotide sequence ID" value="NZ_CP015629.1"/>
</dbReference>
<feature type="transmembrane region" description="Helical" evidence="1">
    <location>
        <begin position="6"/>
        <end position="28"/>
    </location>
</feature>
<organism evidence="2 3">
    <name type="scientific">Borrelia turicatae</name>
    <dbReference type="NCBI Taxonomy" id="142"/>
    <lineage>
        <taxon>Bacteria</taxon>
        <taxon>Pseudomonadati</taxon>
        <taxon>Spirochaetota</taxon>
        <taxon>Spirochaetia</taxon>
        <taxon>Spirochaetales</taxon>
        <taxon>Borreliaceae</taxon>
        <taxon>Borrelia</taxon>
    </lineage>
</organism>
<keyword evidence="1" id="KW-0812">Transmembrane</keyword>
<dbReference type="Proteomes" id="UP000264231">
    <property type="component" value="Chromosome"/>
</dbReference>
<reference evidence="2 3" key="1">
    <citation type="submission" date="2016-05" db="EMBL/GenBank/DDBJ databases">
        <title>Chromosome and linear plasmid sequence of a 2015 human isolate of tick-borne relapsing fever spirochete, Borrelia turicatae.</title>
        <authorList>
            <person name="Kingry L.C."/>
            <person name="Dhwani B."/>
            <person name="Replogle A."/>
            <person name="Sexton C."/>
            <person name="Rowe L."/>
            <person name="Stermole B.M."/>
            <person name="Christensen A.M."/>
            <person name="Schriefer M.E."/>
        </authorList>
    </citation>
    <scope>NUCLEOTIDE SEQUENCE [LARGE SCALE GENOMIC DNA]</scope>
    <source>
        <strain evidence="2 3">BTE5EL</strain>
    </source>
</reference>